<dbReference type="CDD" id="cd06171">
    <property type="entry name" value="Sigma70_r4"/>
    <property type="match status" value="1"/>
</dbReference>
<feature type="region of interest" description="Disordered" evidence="5">
    <location>
        <begin position="1"/>
        <end position="32"/>
    </location>
</feature>
<accession>A0ABW2FSN8</accession>
<dbReference type="Gene3D" id="1.10.1740.10">
    <property type="match status" value="1"/>
</dbReference>
<dbReference type="NCBIfam" id="TIGR02937">
    <property type="entry name" value="sigma70-ECF"/>
    <property type="match status" value="1"/>
</dbReference>
<dbReference type="Pfam" id="PF04542">
    <property type="entry name" value="Sigma70_r2"/>
    <property type="match status" value="1"/>
</dbReference>
<dbReference type="InterPro" id="IPR013249">
    <property type="entry name" value="RNA_pol_sigma70_r4_t2"/>
</dbReference>
<comment type="similarity">
    <text evidence="1">Belongs to the sigma-70 factor family. ECF subfamily.</text>
</comment>
<name>A0ABW2FSN8_9ACTN</name>
<gene>
    <name evidence="8" type="primary">sigK</name>
    <name evidence="8" type="ORF">ACFQMG_12065</name>
</gene>
<keyword evidence="4" id="KW-0804">Transcription</keyword>
<dbReference type="InterPro" id="IPR013325">
    <property type="entry name" value="RNA_pol_sigma_r2"/>
</dbReference>
<keyword evidence="2" id="KW-0805">Transcription regulation</keyword>
<reference evidence="9" key="1">
    <citation type="journal article" date="2019" name="Int. J. Syst. Evol. Microbiol.">
        <title>The Global Catalogue of Microorganisms (GCM) 10K type strain sequencing project: providing services to taxonomists for standard genome sequencing and annotation.</title>
        <authorList>
            <consortium name="The Broad Institute Genomics Platform"/>
            <consortium name="The Broad Institute Genome Sequencing Center for Infectious Disease"/>
            <person name="Wu L."/>
            <person name="Ma J."/>
        </authorList>
    </citation>
    <scope>NUCLEOTIDE SEQUENCE [LARGE SCALE GENOMIC DNA]</scope>
    <source>
        <strain evidence="9">CGMCC 1.12859</strain>
    </source>
</reference>
<evidence type="ECO:0000256" key="2">
    <source>
        <dbReference type="ARBA" id="ARBA00023015"/>
    </source>
</evidence>
<dbReference type="SUPFAM" id="SSF88659">
    <property type="entry name" value="Sigma3 and sigma4 domains of RNA polymerase sigma factors"/>
    <property type="match status" value="1"/>
</dbReference>
<organism evidence="8 9">
    <name type="scientific">Kitasatospora paranensis</name>
    <dbReference type="NCBI Taxonomy" id="258053"/>
    <lineage>
        <taxon>Bacteria</taxon>
        <taxon>Bacillati</taxon>
        <taxon>Actinomycetota</taxon>
        <taxon>Actinomycetes</taxon>
        <taxon>Kitasatosporales</taxon>
        <taxon>Streptomycetaceae</taxon>
        <taxon>Kitasatospora</taxon>
    </lineage>
</organism>
<evidence type="ECO:0000256" key="3">
    <source>
        <dbReference type="ARBA" id="ARBA00023082"/>
    </source>
</evidence>
<dbReference type="InterPro" id="IPR036388">
    <property type="entry name" value="WH-like_DNA-bd_sf"/>
</dbReference>
<dbReference type="Gene3D" id="1.10.10.10">
    <property type="entry name" value="Winged helix-like DNA-binding domain superfamily/Winged helix DNA-binding domain"/>
    <property type="match status" value="1"/>
</dbReference>
<proteinExistence type="inferred from homology"/>
<feature type="domain" description="RNA polymerase sigma-70 region 2" evidence="6">
    <location>
        <begin position="52"/>
        <end position="118"/>
    </location>
</feature>
<evidence type="ECO:0000313" key="9">
    <source>
        <dbReference type="Proteomes" id="UP001596435"/>
    </source>
</evidence>
<feature type="domain" description="RNA polymerase sigma factor 70 region 4 type 2" evidence="7">
    <location>
        <begin position="152"/>
        <end position="202"/>
    </location>
</feature>
<dbReference type="RefSeq" id="WP_345709599.1">
    <property type="nucleotide sequence ID" value="NZ_BAABKV010000001.1"/>
</dbReference>
<dbReference type="SUPFAM" id="SSF88946">
    <property type="entry name" value="Sigma2 domain of RNA polymerase sigma factors"/>
    <property type="match status" value="1"/>
</dbReference>
<dbReference type="InterPro" id="IPR013324">
    <property type="entry name" value="RNA_pol_sigma_r3/r4-like"/>
</dbReference>
<evidence type="ECO:0000313" key="8">
    <source>
        <dbReference type="EMBL" id="MFC7180289.1"/>
    </source>
</evidence>
<evidence type="ECO:0000256" key="5">
    <source>
        <dbReference type="SAM" id="MobiDB-lite"/>
    </source>
</evidence>
<keyword evidence="9" id="KW-1185">Reference proteome</keyword>
<dbReference type="PANTHER" id="PTHR43133:SF66">
    <property type="entry name" value="ECF RNA POLYMERASE SIGMA FACTOR SIGK"/>
    <property type="match status" value="1"/>
</dbReference>
<dbReference type="NCBIfam" id="NF007228">
    <property type="entry name" value="PRK09646.1"/>
    <property type="match status" value="1"/>
</dbReference>
<dbReference type="EMBL" id="JBHTAJ010000018">
    <property type="protein sequence ID" value="MFC7180289.1"/>
    <property type="molecule type" value="Genomic_DNA"/>
</dbReference>
<evidence type="ECO:0000256" key="4">
    <source>
        <dbReference type="ARBA" id="ARBA00023163"/>
    </source>
</evidence>
<dbReference type="Pfam" id="PF08281">
    <property type="entry name" value="Sigma70_r4_2"/>
    <property type="match status" value="1"/>
</dbReference>
<dbReference type="InterPro" id="IPR007627">
    <property type="entry name" value="RNA_pol_sigma70_r2"/>
</dbReference>
<evidence type="ECO:0000256" key="1">
    <source>
        <dbReference type="ARBA" id="ARBA00010641"/>
    </source>
</evidence>
<dbReference type="PANTHER" id="PTHR43133">
    <property type="entry name" value="RNA POLYMERASE ECF-TYPE SIGMA FACTO"/>
    <property type="match status" value="1"/>
</dbReference>
<dbReference type="InterPro" id="IPR039425">
    <property type="entry name" value="RNA_pol_sigma-70-like"/>
</dbReference>
<keyword evidence="3" id="KW-0731">Sigma factor</keyword>
<dbReference type="InterPro" id="IPR014284">
    <property type="entry name" value="RNA_pol_sigma-70_dom"/>
</dbReference>
<protein>
    <submittedName>
        <fullName evidence="8">ECF RNA polymerase sigma factor SigK</fullName>
    </submittedName>
</protein>
<evidence type="ECO:0000259" key="6">
    <source>
        <dbReference type="Pfam" id="PF04542"/>
    </source>
</evidence>
<evidence type="ECO:0000259" key="7">
    <source>
        <dbReference type="Pfam" id="PF08281"/>
    </source>
</evidence>
<comment type="caution">
    <text evidence="8">The sequence shown here is derived from an EMBL/GenBank/DDBJ whole genome shotgun (WGS) entry which is preliminary data.</text>
</comment>
<sequence length="211" mass="22894">MSTRKSRAVTAPQVRPLDSPATAGPPSSQVGDGLDGVMPLVAAGDERAFGLLYDAMAGPVLGLVRRVLRDAAQSEEVTQEVLLEVWRTAARYRPERGGVAAWVLTIAHSRAVDRVRSVRASADRDRRVTAASHLPPSDEVVEAVERRLDGDRVRECLGELSEVQRQCLTLAYYGGLTQTQIADAVGAPLGTVKTRMRDGLIRMRRLLAAEQ</sequence>
<dbReference type="Proteomes" id="UP001596435">
    <property type="component" value="Unassembled WGS sequence"/>
</dbReference>